<dbReference type="SUPFAM" id="SSF48498">
    <property type="entry name" value="Tetracyclin repressor-like, C-terminal domain"/>
    <property type="match status" value="1"/>
</dbReference>
<dbReference type="GO" id="GO:0003700">
    <property type="term" value="F:DNA-binding transcription factor activity"/>
    <property type="evidence" value="ECO:0007669"/>
    <property type="project" value="TreeGrafter"/>
</dbReference>
<protein>
    <submittedName>
        <fullName evidence="4">Transcriptional regulator, TetR family</fullName>
    </submittedName>
</protein>
<gene>
    <name evidence="4" type="ORF">SAMN04487788_2440</name>
</gene>
<dbReference type="PANTHER" id="PTHR30055:SF231">
    <property type="entry name" value="TRANSCRIPTIONAL REGULATORY PROTEIN (PROBABLY DEOR-FAMILY)-RELATED"/>
    <property type="match status" value="1"/>
</dbReference>
<dbReference type="InterPro" id="IPR041583">
    <property type="entry name" value="TetR_C_31"/>
</dbReference>
<dbReference type="InterPro" id="IPR036271">
    <property type="entry name" value="Tet_transcr_reg_TetR-rel_C_sf"/>
</dbReference>
<dbReference type="Gene3D" id="1.10.357.10">
    <property type="entry name" value="Tetracycline Repressor, domain 2"/>
    <property type="match status" value="1"/>
</dbReference>
<keyword evidence="1 2" id="KW-0238">DNA-binding</keyword>
<dbReference type="PROSITE" id="PS50977">
    <property type="entry name" value="HTH_TETR_2"/>
    <property type="match status" value="1"/>
</dbReference>
<evidence type="ECO:0000313" key="5">
    <source>
        <dbReference type="Proteomes" id="UP000186456"/>
    </source>
</evidence>
<accession>A0A1H0QN74</accession>
<dbReference type="AlphaFoldDB" id="A0A1H0QN74"/>
<evidence type="ECO:0000256" key="2">
    <source>
        <dbReference type="PROSITE-ProRule" id="PRU00335"/>
    </source>
</evidence>
<dbReference type="GO" id="GO:0000976">
    <property type="term" value="F:transcription cis-regulatory region binding"/>
    <property type="evidence" value="ECO:0007669"/>
    <property type="project" value="TreeGrafter"/>
</dbReference>
<reference evidence="4 5" key="1">
    <citation type="submission" date="2016-10" db="EMBL/GenBank/DDBJ databases">
        <authorList>
            <person name="de Groot N.N."/>
        </authorList>
    </citation>
    <scope>NUCLEOTIDE SEQUENCE [LARGE SCALE GENOMIC DNA]</scope>
    <source>
        <strain evidence="4 5">StLB037</strain>
    </source>
</reference>
<dbReference type="Pfam" id="PF17940">
    <property type="entry name" value="TetR_C_31"/>
    <property type="match status" value="1"/>
</dbReference>
<dbReference type="RefSeq" id="WP_218128181.1">
    <property type="nucleotide sequence ID" value="NZ_FNJN01000005.1"/>
</dbReference>
<dbReference type="Proteomes" id="UP000186456">
    <property type="component" value="Unassembled WGS sequence"/>
</dbReference>
<proteinExistence type="predicted"/>
<sequence>MSETTSRPMRARGRARRELLLDATIAIIAEGGIAAVTHRSVAAAAGVPHSSTTYFFDSLDDMIGEAVAHAMAAELERLEQFRSVLVSGANSPGAAIDEFVEIVRSQSQDHTVAQFEIYLFASRHPALRVHVEKILDETRALAAAVLQTNGVTDPHAAAAVVALIDGFALHRIARSEEVQFQSLAHALRAAIVGFVTLAATSSLGEGDLSPA</sequence>
<dbReference type="InterPro" id="IPR050109">
    <property type="entry name" value="HTH-type_TetR-like_transc_reg"/>
</dbReference>
<name>A0A1H0QN74_MICTS</name>
<dbReference type="EMBL" id="FNJN01000005">
    <property type="protein sequence ID" value="SDP18722.1"/>
    <property type="molecule type" value="Genomic_DNA"/>
</dbReference>
<dbReference type="InterPro" id="IPR009057">
    <property type="entry name" value="Homeodomain-like_sf"/>
</dbReference>
<dbReference type="InterPro" id="IPR001647">
    <property type="entry name" value="HTH_TetR"/>
</dbReference>
<dbReference type="SUPFAM" id="SSF46689">
    <property type="entry name" value="Homeodomain-like"/>
    <property type="match status" value="1"/>
</dbReference>
<feature type="domain" description="HTH tetR-type" evidence="3">
    <location>
        <begin position="14"/>
        <end position="74"/>
    </location>
</feature>
<dbReference type="Pfam" id="PF00440">
    <property type="entry name" value="TetR_N"/>
    <property type="match status" value="1"/>
</dbReference>
<evidence type="ECO:0000256" key="1">
    <source>
        <dbReference type="ARBA" id="ARBA00023125"/>
    </source>
</evidence>
<evidence type="ECO:0000259" key="3">
    <source>
        <dbReference type="PROSITE" id="PS50977"/>
    </source>
</evidence>
<dbReference type="PANTHER" id="PTHR30055">
    <property type="entry name" value="HTH-TYPE TRANSCRIPTIONAL REGULATOR RUTR"/>
    <property type="match status" value="1"/>
</dbReference>
<organism evidence="4 5">
    <name type="scientific">Microbacterium testaceum (strain StLB037)</name>
    <dbReference type="NCBI Taxonomy" id="979556"/>
    <lineage>
        <taxon>Bacteria</taxon>
        <taxon>Bacillati</taxon>
        <taxon>Actinomycetota</taxon>
        <taxon>Actinomycetes</taxon>
        <taxon>Micrococcales</taxon>
        <taxon>Microbacteriaceae</taxon>
        <taxon>Microbacterium</taxon>
    </lineage>
</organism>
<evidence type="ECO:0000313" key="4">
    <source>
        <dbReference type="EMBL" id="SDP18722.1"/>
    </source>
</evidence>
<feature type="DNA-binding region" description="H-T-H motif" evidence="2">
    <location>
        <begin position="37"/>
        <end position="56"/>
    </location>
</feature>